<reference evidence="1" key="1">
    <citation type="submission" date="2022-01" db="EMBL/GenBank/DDBJ databases">
        <authorList>
            <person name="King R."/>
        </authorList>
    </citation>
    <scope>NUCLEOTIDE SEQUENCE</scope>
</reference>
<dbReference type="PANTHER" id="PTHR33480:SF1">
    <property type="entry name" value="TYR RECOMBINASE DOMAIN-CONTAINING PROTEIN"/>
    <property type="match status" value="1"/>
</dbReference>
<keyword evidence="2" id="KW-1185">Reference proteome</keyword>
<dbReference type="Proteomes" id="UP001153709">
    <property type="component" value="Chromosome 1"/>
</dbReference>
<dbReference type="OrthoDB" id="6772351at2759"/>
<evidence type="ECO:0000313" key="1">
    <source>
        <dbReference type="EMBL" id="CAG9827845.1"/>
    </source>
</evidence>
<evidence type="ECO:0000313" key="2">
    <source>
        <dbReference type="Proteomes" id="UP001153709"/>
    </source>
</evidence>
<organism evidence="1 2">
    <name type="scientific">Diabrotica balteata</name>
    <name type="common">Banded cucumber beetle</name>
    <dbReference type="NCBI Taxonomy" id="107213"/>
    <lineage>
        <taxon>Eukaryota</taxon>
        <taxon>Metazoa</taxon>
        <taxon>Ecdysozoa</taxon>
        <taxon>Arthropoda</taxon>
        <taxon>Hexapoda</taxon>
        <taxon>Insecta</taxon>
        <taxon>Pterygota</taxon>
        <taxon>Neoptera</taxon>
        <taxon>Endopterygota</taxon>
        <taxon>Coleoptera</taxon>
        <taxon>Polyphaga</taxon>
        <taxon>Cucujiformia</taxon>
        <taxon>Chrysomeloidea</taxon>
        <taxon>Chrysomelidae</taxon>
        <taxon>Galerucinae</taxon>
        <taxon>Diabroticina</taxon>
        <taxon>Diabroticites</taxon>
        <taxon>Diabrotica</taxon>
    </lineage>
</organism>
<name>A0A9N9SNX3_DIABA</name>
<sequence>MCEKDIFIVRYTLLTLVTEQTSNSPGENISTEVNNETIIVKTKKYERKKDMCYYCETDVINFVRHLKRNHSCELEVQRILSKQKKSKERRELLSLLKKKGNFIKNSQECVKPVKQGLQPSQSFLPCSNCLGFYRSKFLYRHRKTCLGGQSSKHSQAEGQNFLLKNVKKIDQRLKDEVFPRMRPDKISLEAKNDFLICAFGARYLKIHREKHHINVTSRKMRELSRILIEFKKIKACTSNLFEALKPKFYDDLVEATKLVAKYDTDKDLFVSPTYALNIGTSLKQCCDIALHMISKNEPTIETANCESNLKTLINLFHSNWRFDISNRAGNDLNLKKFNKITIVPLASDLKLLKQHLVTEADKALQVLKIDSHNVAAYNTLLETIYCRVILLNRKRPGELQRMLLDTYVKSEKKNESYKEFKEVVSETEKILLKNMKRIVIREILKVRSNFVKDDNPYLFGRSSHSTPICGYKIIAKYAVACGAKNPQAITCTRLRKHLATLTQLFNLSDNEIEQLSSFMGHTAAVHKNSYRLPDDVYQTAKISKLLILMENGEAGGQKGKTLDDISINLDQNLLEDESSEESDDLEKNDFDDFKKVNVTEELKEDETIETFAPKKKRILTPWTIEQKNIVKAYFSKYIDQKRAPKRFECEELKSLHPQLFLNKNWLKIKVFVQNQYLKKGT</sequence>
<accession>A0A9N9SNX3</accession>
<dbReference type="EMBL" id="OU898276">
    <property type="protein sequence ID" value="CAG9827845.1"/>
    <property type="molecule type" value="Genomic_DNA"/>
</dbReference>
<dbReference type="AlphaFoldDB" id="A0A9N9SNX3"/>
<gene>
    <name evidence="1" type="ORF">DIABBA_LOCUS1812</name>
</gene>
<dbReference type="PANTHER" id="PTHR33480">
    <property type="entry name" value="SET DOMAIN-CONTAINING PROTEIN-RELATED"/>
    <property type="match status" value="1"/>
</dbReference>
<proteinExistence type="predicted"/>
<protein>
    <submittedName>
        <fullName evidence="1">Uncharacterized protein</fullName>
    </submittedName>
</protein>